<dbReference type="InterPro" id="IPR029063">
    <property type="entry name" value="SAM-dependent_MTases_sf"/>
</dbReference>
<proteinExistence type="predicted"/>
<evidence type="ECO:0000313" key="2">
    <source>
        <dbReference type="EMBL" id="CAK9092900.1"/>
    </source>
</evidence>
<evidence type="ECO:0000259" key="1">
    <source>
        <dbReference type="Pfam" id="PF08241"/>
    </source>
</evidence>
<evidence type="ECO:0000313" key="3">
    <source>
        <dbReference type="Proteomes" id="UP001642464"/>
    </source>
</evidence>
<dbReference type="GO" id="GO:0008168">
    <property type="term" value="F:methyltransferase activity"/>
    <property type="evidence" value="ECO:0007669"/>
    <property type="project" value="UniProtKB-KW"/>
</dbReference>
<feature type="domain" description="Methyltransferase type 11" evidence="1">
    <location>
        <begin position="51"/>
        <end position="150"/>
    </location>
</feature>
<dbReference type="PANTHER" id="PTHR43591">
    <property type="entry name" value="METHYLTRANSFERASE"/>
    <property type="match status" value="1"/>
</dbReference>
<dbReference type="Proteomes" id="UP001642464">
    <property type="component" value="Unassembled WGS sequence"/>
</dbReference>
<accession>A0ABP0QYG7</accession>
<dbReference type="EMBL" id="CAXAMM010040396">
    <property type="protein sequence ID" value="CAK9092900.1"/>
    <property type="molecule type" value="Genomic_DNA"/>
</dbReference>
<dbReference type="PANTHER" id="PTHR43591:SF24">
    <property type="entry name" value="2-METHOXY-6-POLYPRENYL-1,4-BENZOQUINOL METHYLASE, MITOCHONDRIAL"/>
    <property type="match status" value="1"/>
</dbReference>
<dbReference type="InterPro" id="IPR013216">
    <property type="entry name" value="Methyltransf_11"/>
</dbReference>
<comment type="caution">
    <text evidence="2">The sequence shown here is derived from an EMBL/GenBank/DDBJ whole genome shotgun (WGS) entry which is preliminary data.</text>
</comment>
<organism evidence="2 3">
    <name type="scientific">Durusdinium trenchii</name>
    <dbReference type="NCBI Taxonomy" id="1381693"/>
    <lineage>
        <taxon>Eukaryota</taxon>
        <taxon>Sar</taxon>
        <taxon>Alveolata</taxon>
        <taxon>Dinophyceae</taxon>
        <taxon>Suessiales</taxon>
        <taxon>Symbiodiniaceae</taxon>
        <taxon>Durusdinium</taxon>
    </lineage>
</organism>
<keyword evidence="2" id="KW-0808">Transferase</keyword>
<dbReference type="Gene3D" id="3.40.50.150">
    <property type="entry name" value="Vaccinia Virus protein VP39"/>
    <property type="match status" value="1"/>
</dbReference>
<keyword evidence="2" id="KW-0489">Methyltransferase</keyword>
<name>A0ABP0QYG7_9DINO</name>
<reference evidence="2 3" key="1">
    <citation type="submission" date="2024-02" db="EMBL/GenBank/DDBJ databases">
        <authorList>
            <person name="Chen Y."/>
            <person name="Shah S."/>
            <person name="Dougan E. K."/>
            <person name="Thang M."/>
            <person name="Chan C."/>
        </authorList>
    </citation>
    <scope>NUCLEOTIDE SEQUENCE [LARGE SCALE GENOMIC DNA]</scope>
</reference>
<protein>
    <submittedName>
        <fullName evidence="2">Uncharacterized methyltransferase C1B3.06c</fullName>
    </submittedName>
</protein>
<dbReference type="SUPFAM" id="SSF53335">
    <property type="entry name" value="S-adenosyl-L-methionine-dependent methyltransferases"/>
    <property type="match status" value="1"/>
</dbReference>
<sequence length="284" mass="30758">MGASISDQSLRAMERYTHGHAASVVSQHGARTVEDSAQFLLPFLRPHVKLLDVGCGPGSITRGFASRVSSVVGVDSSAEVIATAKAKAAERDSEERTGSVTFEVASAYELPYEDETFDVVFAHQLLQHLSEPLRALQEMRRVCKAGGLVAAREVAYSTMQGAPVLPGLHRWREVYMMTARRNGGEPDAGLYLKKWMNSAGFTSLRFTTSTVTHSDSGTDAAAAKRFFGESWATRTLETFGPQAVAFGFCSAGELDEMAAAWRSWAQDSSATFVYVNGEVVAEKT</sequence>
<gene>
    <name evidence="2" type="ORF">SCF082_LOCUS43711</name>
</gene>
<dbReference type="CDD" id="cd02440">
    <property type="entry name" value="AdoMet_MTases"/>
    <property type="match status" value="1"/>
</dbReference>
<dbReference type="GO" id="GO:0032259">
    <property type="term" value="P:methylation"/>
    <property type="evidence" value="ECO:0007669"/>
    <property type="project" value="UniProtKB-KW"/>
</dbReference>
<dbReference type="Pfam" id="PF08241">
    <property type="entry name" value="Methyltransf_11"/>
    <property type="match status" value="1"/>
</dbReference>
<keyword evidence="3" id="KW-1185">Reference proteome</keyword>